<feature type="domain" description="C-type lectin" evidence="2">
    <location>
        <begin position="95"/>
        <end position="192"/>
    </location>
</feature>
<protein>
    <recommendedName>
        <fullName evidence="2">C-type lectin domain-containing protein</fullName>
    </recommendedName>
</protein>
<dbReference type="PANTHER" id="PTHR22802:SF471">
    <property type="entry name" value="CD209F ANTIGEN"/>
    <property type="match status" value="1"/>
</dbReference>
<feature type="transmembrane region" description="Helical" evidence="1">
    <location>
        <begin position="185"/>
        <end position="209"/>
    </location>
</feature>
<dbReference type="InterPro" id="IPR016187">
    <property type="entry name" value="CTDL_fold"/>
</dbReference>
<proteinExistence type="predicted"/>
<reference evidence="3" key="1">
    <citation type="submission" date="2025-08" db="UniProtKB">
        <authorList>
            <consortium name="Ensembl"/>
        </authorList>
    </citation>
    <scope>IDENTIFICATION</scope>
</reference>
<dbReference type="PANTHER" id="PTHR22802">
    <property type="entry name" value="C-TYPE LECTIN SUPERFAMILY MEMBER"/>
    <property type="match status" value="1"/>
</dbReference>
<dbReference type="Ensembl" id="ENSCCRT00010015343.1">
    <property type="protein sequence ID" value="ENSCCRP00010014067.1"/>
    <property type="gene ID" value="ENSCCRG00010006067.1"/>
</dbReference>
<dbReference type="Gene3D" id="3.10.100.10">
    <property type="entry name" value="Mannose-Binding Protein A, subunit A"/>
    <property type="match status" value="1"/>
</dbReference>
<name>A0A8C1IBQ8_CYPCA</name>
<dbReference type="SUPFAM" id="SSF56436">
    <property type="entry name" value="C-type lectin-like"/>
    <property type="match status" value="1"/>
</dbReference>
<dbReference type="InterPro" id="IPR051004">
    <property type="entry name" value="DC-SIGN_domain-containing"/>
</dbReference>
<organism evidence="3 4">
    <name type="scientific">Cyprinus carpio</name>
    <name type="common">Common carp</name>
    <dbReference type="NCBI Taxonomy" id="7962"/>
    <lineage>
        <taxon>Eukaryota</taxon>
        <taxon>Metazoa</taxon>
        <taxon>Chordata</taxon>
        <taxon>Craniata</taxon>
        <taxon>Vertebrata</taxon>
        <taxon>Euteleostomi</taxon>
        <taxon>Actinopterygii</taxon>
        <taxon>Neopterygii</taxon>
        <taxon>Teleostei</taxon>
        <taxon>Ostariophysi</taxon>
        <taxon>Cypriniformes</taxon>
        <taxon>Cyprinidae</taxon>
        <taxon>Cyprininae</taxon>
        <taxon>Cyprinus</taxon>
    </lineage>
</organism>
<dbReference type="SMART" id="SM00034">
    <property type="entry name" value="CLECT"/>
    <property type="match status" value="1"/>
</dbReference>
<evidence type="ECO:0000313" key="3">
    <source>
        <dbReference type="Ensembl" id="ENSCCRP00010014067.1"/>
    </source>
</evidence>
<dbReference type="InterPro" id="IPR016186">
    <property type="entry name" value="C-type_lectin-like/link_sf"/>
</dbReference>
<dbReference type="Proteomes" id="UP000694427">
    <property type="component" value="Unplaced"/>
</dbReference>
<dbReference type="PROSITE" id="PS50041">
    <property type="entry name" value="C_TYPE_LECTIN_2"/>
    <property type="match status" value="1"/>
</dbReference>
<keyword evidence="1" id="KW-1133">Transmembrane helix</keyword>
<accession>A0A8C1IBQ8</accession>
<dbReference type="InterPro" id="IPR001304">
    <property type="entry name" value="C-type_lectin-like"/>
</dbReference>
<dbReference type="Pfam" id="PF00059">
    <property type="entry name" value="Lectin_C"/>
    <property type="match status" value="1"/>
</dbReference>
<evidence type="ECO:0000313" key="4">
    <source>
        <dbReference type="Proteomes" id="UP000694427"/>
    </source>
</evidence>
<keyword evidence="4" id="KW-1185">Reference proteome</keyword>
<sequence length="214" mass="25123">YVRVHNNGNNENLTNEREHSWGFRALLKGTSVGVLRVERALYIHSPHLQFLPARDSNSQPLDCKSNTLTVRPRLAQFRGDCNKQWLFYTDGWIYYQYHFYYMSTEMKSWTESRKYCTERGADLIIINNRQEQVSERYCVSFIKGSWKWVDGSTLTSGFWASKEPNGGTTENCAVTYLIELHTCTYFLTLWTDLLTTYMMLFCTIPLCFFHHTGL</sequence>
<keyword evidence="1" id="KW-0812">Transmembrane</keyword>
<evidence type="ECO:0000256" key="1">
    <source>
        <dbReference type="SAM" id="Phobius"/>
    </source>
</evidence>
<keyword evidence="1" id="KW-0472">Membrane</keyword>
<dbReference type="AlphaFoldDB" id="A0A8C1IBQ8"/>
<reference evidence="3" key="2">
    <citation type="submission" date="2025-09" db="UniProtKB">
        <authorList>
            <consortium name="Ensembl"/>
        </authorList>
    </citation>
    <scope>IDENTIFICATION</scope>
</reference>
<evidence type="ECO:0000259" key="2">
    <source>
        <dbReference type="PROSITE" id="PS50041"/>
    </source>
</evidence>